<dbReference type="Proteomes" id="UP000255295">
    <property type="component" value="Unassembled WGS sequence"/>
</dbReference>
<evidence type="ECO:0000256" key="3">
    <source>
        <dbReference type="ARBA" id="ARBA00038502"/>
    </source>
</evidence>
<evidence type="ECO:0000259" key="4">
    <source>
        <dbReference type="PROSITE" id="PS51186"/>
    </source>
</evidence>
<dbReference type="AlphaFoldDB" id="A0A2S0K2I9"/>
<dbReference type="InterPro" id="IPR000182">
    <property type="entry name" value="GNAT_dom"/>
</dbReference>
<evidence type="ECO:0000256" key="2">
    <source>
        <dbReference type="ARBA" id="ARBA00023315"/>
    </source>
</evidence>
<evidence type="ECO:0000313" key="5">
    <source>
        <dbReference type="EMBL" id="AVK97566.1"/>
    </source>
</evidence>
<keyword evidence="1 5" id="KW-0808">Transferase</keyword>
<protein>
    <submittedName>
        <fullName evidence="5 6">Acetyltransferase</fullName>
        <ecNumber evidence="6">2.3.1.57</ecNumber>
    </submittedName>
</protein>
<dbReference type="EMBL" id="UFSZ01000001">
    <property type="protein sequence ID" value="SUV16521.1"/>
    <property type="molecule type" value="Genomic_DNA"/>
</dbReference>
<dbReference type="InterPro" id="IPR016181">
    <property type="entry name" value="Acyl_CoA_acyltransferase"/>
</dbReference>
<dbReference type="Pfam" id="PF13302">
    <property type="entry name" value="Acetyltransf_3"/>
    <property type="match status" value="1"/>
</dbReference>
<feature type="domain" description="N-acetyltransferase" evidence="4">
    <location>
        <begin position="12"/>
        <end position="172"/>
    </location>
</feature>
<dbReference type="SUPFAM" id="SSF55729">
    <property type="entry name" value="Acyl-CoA N-acyltransferases (Nat)"/>
    <property type="match status" value="1"/>
</dbReference>
<accession>A0A2S0K2I9</accession>
<dbReference type="RefSeq" id="WP_029747403.1">
    <property type="nucleotide sequence ID" value="NZ_BJNS01000016.1"/>
</dbReference>
<evidence type="ECO:0000313" key="7">
    <source>
        <dbReference type="Proteomes" id="UP000238825"/>
    </source>
</evidence>
<evidence type="ECO:0000313" key="6">
    <source>
        <dbReference type="EMBL" id="SUV16521.1"/>
    </source>
</evidence>
<organism evidence="5 7">
    <name type="scientific">Lysinibacillus sphaericus</name>
    <name type="common">Bacillus sphaericus</name>
    <dbReference type="NCBI Taxonomy" id="1421"/>
    <lineage>
        <taxon>Bacteria</taxon>
        <taxon>Bacillati</taxon>
        <taxon>Bacillota</taxon>
        <taxon>Bacilli</taxon>
        <taxon>Bacillales</taxon>
        <taxon>Bacillaceae</taxon>
        <taxon>Lysinibacillus</taxon>
    </lineage>
</organism>
<reference evidence="6 8" key="2">
    <citation type="submission" date="2018-06" db="EMBL/GenBank/DDBJ databases">
        <authorList>
            <consortium name="Pathogen Informatics"/>
            <person name="Doyle S."/>
        </authorList>
    </citation>
    <scope>NUCLEOTIDE SEQUENCE [LARGE SCALE GENOMIC DNA]</scope>
    <source>
        <strain evidence="6 8">NCTC10338</strain>
    </source>
</reference>
<proteinExistence type="inferred from homology"/>
<name>A0A2S0K2I9_LYSSH</name>
<keyword evidence="2 6" id="KW-0012">Acyltransferase</keyword>
<evidence type="ECO:0000256" key="1">
    <source>
        <dbReference type="ARBA" id="ARBA00022679"/>
    </source>
</evidence>
<dbReference type="InterPro" id="IPR051531">
    <property type="entry name" value="N-acetyltransferase"/>
</dbReference>
<comment type="similarity">
    <text evidence="3">Belongs to the acetyltransferase family. RimJ subfamily.</text>
</comment>
<dbReference type="PANTHER" id="PTHR43792:SF8">
    <property type="entry name" value="[RIBOSOMAL PROTEIN US5]-ALANINE N-ACETYLTRANSFERASE"/>
    <property type="match status" value="1"/>
</dbReference>
<dbReference type="PANTHER" id="PTHR43792">
    <property type="entry name" value="GNAT FAMILY, PUTATIVE (AFU_ORTHOLOGUE AFUA_3G00765)-RELATED-RELATED"/>
    <property type="match status" value="1"/>
</dbReference>
<dbReference type="PROSITE" id="PS51186">
    <property type="entry name" value="GNAT"/>
    <property type="match status" value="1"/>
</dbReference>
<dbReference type="EMBL" id="CP019980">
    <property type="protein sequence ID" value="AVK97566.1"/>
    <property type="molecule type" value="Genomic_DNA"/>
</dbReference>
<evidence type="ECO:0000313" key="8">
    <source>
        <dbReference type="Proteomes" id="UP000255295"/>
    </source>
</evidence>
<dbReference type="Proteomes" id="UP000238825">
    <property type="component" value="Chromosome"/>
</dbReference>
<dbReference type="GO" id="GO:0004145">
    <property type="term" value="F:diamine N-acetyltransferase activity"/>
    <property type="evidence" value="ECO:0007669"/>
    <property type="project" value="UniProtKB-EC"/>
</dbReference>
<dbReference type="GeneID" id="48277594"/>
<dbReference type="EC" id="2.3.1.57" evidence="6"/>
<dbReference type="Gene3D" id="3.40.630.30">
    <property type="match status" value="1"/>
</dbReference>
<gene>
    <name evidence="6" type="primary">speG_2</name>
    <name evidence="5" type="ORF">LS41612_15440</name>
    <name evidence="6" type="ORF">NCTC10338_01600</name>
</gene>
<reference evidence="5 7" key="1">
    <citation type="submission" date="2017-03" db="EMBL/GenBank/DDBJ databases">
        <title>The whole genome sequencing and assembly of Lysinibacillus sphaericus DSM 28T strain.</title>
        <authorList>
            <person name="Lee Y.-J."/>
            <person name="Yi H."/>
            <person name="Bahn Y.-S."/>
            <person name="Kim J.F."/>
            <person name="Lee D.-W."/>
        </authorList>
    </citation>
    <scope>NUCLEOTIDE SEQUENCE [LARGE SCALE GENOMIC DNA]</scope>
    <source>
        <strain evidence="5 7">DSM 28</strain>
    </source>
</reference>
<sequence length="178" mass="20546">MIDMNHLKGERVILREMEQQDWSAVHAYASQPIVCQYQPWGPNSEKESQDFVTQVVLEAANVPRSRFVFAVMEKNRVIGAGEMNIRDFTNRQGEIGYIIHPDDWAKGYATEVAKLLIEFGFSAFNLHRIFATCDPRNLGSAKVLEKIGMTYEGRIRQDLLLKDGWRDSLLFSILKHEW</sequence>